<name>A0A679JA73_9HYPH</name>
<gene>
    <name evidence="2" type="ORF">MBUL_03273</name>
</gene>
<reference evidence="2" key="1">
    <citation type="submission" date="2019-12" db="EMBL/GenBank/DDBJ databases">
        <authorList>
            <person name="Cremers G."/>
        </authorList>
    </citation>
    <scope>NUCLEOTIDE SEQUENCE</scope>
    <source>
        <strain evidence="2">Mbul1</strain>
    </source>
</reference>
<protein>
    <submittedName>
        <fullName evidence="2">Uncharacterized protein</fullName>
    </submittedName>
</protein>
<organism evidence="2">
    <name type="scientific">Methylobacterium bullatum</name>
    <dbReference type="NCBI Taxonomy" id="570505"/>
    <lineage>
        <taxon>Bacteria</taxon>
        <taxon>Pseudomonadati</taxon>
        <taxon>Pseudomonadota</taxon>
        <taxon>Alphaproteobacteria</taxon>
        <taxon>Hyphomicrobiales</taxon>
        <taxon>Methylobacteriaceae</taxon>
        <taxon>Methylobacterium</taxon>
    </lineage>
</organism>
<accession>A0A679JA73</accession>
<sequence length="182" mass="18485">MDEGAANGAAIAHRPVGDGHRHPRHGAAREVGNAPVLDIRVGDESAEHQGLAFDGRPAQFGDAGDVEDEVRLHEAQVQHRSEGLSPGHQLHAALGGGEPGEQGGQIAGALIGKAGGFHAASRLRAEAKSRASSTASTIRCWLTGECSMATPSGRRASLMALASAAGGAMAPPSPIPFTPNCV</sequence>
<proteinExistence type="predicted"/>
<feature type="region of interest" description="Disordered" evidence="1">
    <location>
        <begin position="79"/>
        <end position="101"/>
    </location>
</feature>
<dbReference type="AlphaFoldDB" id="A0A679JA73"/>
<evidence type="ECO:0000313" key="2">
    <source>
        <dbReference type="EMBL" id="CAA2105596.1"/>
    </source>
</evidence>
<dbReference type="EMBL" id="LR743504">
    <property type="protein sequence ID" value="CAA2105596.1"/>
    <property type="molecule type" value="Genomic_DNA"/>
</dbReference>
<feature type="region of interest" description="Disordered" evidence="1">
    <location>
        <begin position="1"/>
        <end position="29"/>
    </location>
</feature>
<evidence type="ECO:0000256" key="1">
    <source>
        <dbReference type="SAM" id="MobiDB-lite"/>
    </source>
</evidence>